<accession>L0AVX9</accession>
<sequence length="125" mass="14477">MEDWQKWTRRETKVKKPPTYLFFPNRTPAQTYIISVLTGCAIMGFSYVLLENSSRTQGKAVKAVERDQIAQSDMHNEQTAIFMRYYDNNRIRGQRRILNLSDKPVSAVLITDPEARNPEPKGIVE</sequence>
<feature type="transmembrane region" description="Helical" evidence="1">
    <location>
        <begin position="29"/>
        <end position="50"/>
    </location>
</feature>
<protein>
    <submittedName>
        <fullName evidence="2">Membrane protein, putative</fullName>
    </submittedName>
</protein>
<dbReference type="KEGG" id="beq:BEWA_022260"/>
<organism evidence="2 3">
    <name type="scientific">Theileria equi strain WA</name>
    <dbReference type="NCBI Taxonomy" id="1537102"/>
    <lineage>
        <taxon>Eukaryota</taxon>
        <taxon>Sar</taxon>
        <taxon>Alveolata</taxon>
        <taxon>Apicomplexa</taxon>
        <taxon>Aconoidasida</taxon>
        <taxon>Piroplasmida</taxon>
        <taxon>Theileriidae</taxon>
        <taxon>Theileria</taxon>
    </lineage>
</organism>
<dbReference type="GeneID" id="15803665"/>
<keyword evidence="1" id="KW-0812">Transmembrane</keyword>
<evidence type="ECO:0000313" key="2">
    <source>
        <dbReference type="EMBL" id="AFZ79378.1"/>
    </source>
</evidence>
<name>L0AVX9_THEEQ</name>
<dbReference type="Proteomes" id="UP000031512">
    <property type="component" value="Chromosome 1"/>
</dbReference>
<keyword evidence="1" id="KW-0472">Membrane</keyword>
<dbReference type="RefSeq" id="XP_004829044.1">
    <property type="nucleotide sequence ID" value="XM_004828987.1"/>
</dbReference>
<dbReference type="AlphaFoldDB" id="L0AVX9"/>
<gene>
    <name evidence="2" type="ORF">BEWA_022260</name>
</gene>
<keyword evidence="1" id="KW-1133">Transmembrane helix</keyword>
<dbReference type="eggNOG" id="ENOG502QWVU">
    <property type="taxonomic scope" value="Eukaryota"/>
</dbReference>
<reference evidence="2 3" key="1">
    <citation type="journal article" date="2012" name="BMC Genomics">
        <title>Comparative genomic analysis and phylogenetic position of Theileria equi.</title>
        <authorList>
            <person name="Kappmeyer L.S."/>
            <person name="Thiagarajan M."/>
            <person name="Herndon D.R."/>
            <person name="Ramsay J.D."/>
            <person name="Caler E."/>
            <person name="Djikeng A."/>
            <person name="Gillespie J.J."/>
            <person name="Lau A.O."/>
            <person name="Roalson E.H."/>
            <person name="Silva J.C."/>
            <person name="Silva M.G."/>
            <person name="Suarez C.E."/>
            <person name="Ueti M.W."/>
            <person name="Nene V.M."/>
            <person name="Mealey R.H."/>
            <person name="Knowles D.P."/>
            <person name="Brayton K.A."/>
        </authorList>
    </citation>
    <scope>NUCLEOTIDE SEQUENCE [LARGE SCALE GENOMIC DNA]</scope>
    <source>
        <strain evidence="2 3">WA</strain>
    </source>
</reference>
<dbReference type="OrthoDB" id="363445at2759"/>
<keyword evidence="3" id="KW-1185">Reference proteome</keyword>
<dbReference type="EMBL" id="CP001669">
    <property type="protein sequence ID" value="AFZ79378.1"/>
    <property type="molecule type" value="Genomic_DNA"/>
</dbReference>
<proteinExistence type="predicted"/>
<evidence type="ECO:0000256" key="1">
    <source>
        <dbReference type="SAM" id="Phobius"/>
    </source>
</evidence>
<evidence type="ECO:0000313" key="3">
    <source>
        <dbReference type="Proteomes" id="UP000031512"/>
    </source>
</evidence>
<dbReference type="VEuPathDB" id="PiroplasmaDB:BEWA_022260"/>